<organism evidence="1 2">
    <name type="scientific">Molossus molossus</name>
    <name type="common">Pallas' mastiff bat</name>
    <name type="synonym">Vespertilio molossus</name>
    <dbReference type="NCBI Taxonomy" id="27622"/>
    <lineage>
        <taxon>Eukaryota</taxon>
        <taxon>Metazoa</taxon>
        <taxon>Chordata</taxon>
        <taxon>Craniata</taxon>
        <taxon>Vertebrata</taxon>
        <taxon>Euteleostomi</taxon>
        <taxon>Mammalia</taxon>
        <taxon>Eutheria</taxon>
        <taxon>Laurasiatheria</taxon>
        <taxon>Chiroptera</taxon>
        <taxon>Yangochiroptera</taxon>
        <taxon>Molossidae</taxon>
        <taxon>Molossus</taxon>
    </lineage>
</organism>
<proteinExistence type="predicted"/>
<comment type="caution">
    <text evidence="1">The sequence shown here is derived from an EMBL/GenBank/DDBJ whole genome shotgun (WGS) entry which is preliminary data.</text>
</comment>
<accession>A0A7J8JRA1</accession>
<evidence type="ECO:0000313" key="2">
    <source>
        <dbReference type="Proteomes" id="UP000550707"/>
    </source>
</evidence>
<protein>
    <submittedName>
        <fullName evidence="1">Caspase 6</fullName>
    </submittedName>
</protein>
<dbReference type="AlphaFoldDB" id="A0A7J8JRA1"/>
<sequence length="37" mass="4222">MPTSPRWMRPQSTRCLLEPTSSCVTLLQKVIILIGKH</sequence>
<gene>
    <name evidence="1" type="ORF">HJG59_002130</name>
</gene>
<dbReference type="Proteomes" id="UP000550707">
    <property type="component" value="Unassembled WGS sequence"/>
</dbReference>
<name>A0A7J8JRA1_MOLMO</name>
<evidence type="ECO:0000313" key="1">
    <source>
        <dbReference type="EMBL" id="KAF6499298.1"/>
    </source>
</evidence>
<reference evidence="1 2" key="1">
    <citation type="journal article" date="2020" name="Nature">
        <title>Six reference-quality genomes reveal evolution of bat adaptations.</title>
        <authorList>
            <person name="Jebb D."/>
            <person name="Huang Z."/>
            <person name="Pippel M."/>
            <person name="Hughes G.M."/>
            <person name="Lavrichenko K."/>
            <person name="Devanna P."/>
            <person name="Winkler S."/>
            <person name="Jermiin L.S."/>
            <person name="Skirmuntt E.C."/>
            <person name="Katzourakis A."/>
            <person name="Burkitt-Gray L."/>
            <person name="Ray D.A."/>
            <person name="Sullivan K.A.M."/>
            <person name="Roscito J.G."/>
            <person name="Kirilenko B.M."/>
            <person name="Davalos L.M."/>
            <person name="Corthals A.P."/>
            <person name="Power M.L."/>
            <person name="Jones G."/>
            <person name="Ransome R.D."/>
            <person name="Dechmann D.K.N."/>
            <person name="Locatelli A.G."/>
            <person name="Puechmaille S.J."/>
            <person name="Fedrigo O."/>
            <person name="Jarvis E.D."/>
            <person name="Hiller M."/>
            <person name="Vernes S.C."/>
            <person name="Myers E.W."/>
            <person name="Teeling E.C."/>
        </authorList>
    </citation>
    <scope>NUCLEOTIDE SEQUENCE [LARGE SCALE GENOMIC DNA]</scope>
    <source>
        <strain evidence="1">MMolMol1</strain>
        <tissue evidence="1">Muscle</tissue>
    </source>
</reference>
<dbReference type="EMBL" id="JACASF010000001">
    <property type="protein sequence ID" value="KAF6499298.1"/>
    <property type="molecule type" value="Genomic_DNA"/>
</dbReference>
<keyword evidence="2" id="KW-1185">Reference proteome</keyword>